<dbReference type="Proteomes" id="UP001383192">
    <property type="component" value="Unassembled WGS sequence"/>
</dbReference>
<comment type="caution">
    <text evidence="1">The sequence shown here is derived from an EMBL/GenBank/DDBJ whole genome shotgun (WGS) entry which is preliminary data.</text>
</comment>
<sequence length="278" mass="31960">MSGDDKRFGAHKRNLEVYSDSFPNADWDNLTTKSPVQLVENGIVLVLLLRFMHNATPPDLSQGQLDSNDITGLYKAAEKYGSLAALDACRKEIRSRVKRIEPIESLRIFVQLYAAPSFPDINHVVRRTLSLSHADVLPHINGNAELFYLWSKYHMACQEAKSILHRELDKISNLTFMHAEAYIDVDGEYDANLENCDGGKQYARAMVPILKRMPGYITVEDFDKVVKMATIFGIRWSCKEESSADKECYTDCHEFEMWYKAVKEIIEKWPRWEDVSKN</sequence>
<keyword evidence="3" id="KW-1185">Reference proteome</keyword>
<protein>
    <recommendedName>
        <fullName evidence="4">BTB domain-containing protein</fullName>
    </recommendedName>
</protein>
<reference evidence="1 3" key="1">
    <citation type="submission" date="2024-01" db="EMBL/GenBank/DDBJ databases">
        <title>A draft genome for a cacao thread blight-causing isolate of Paramarasmius palmivorus.</title>
        <authorList>
            <person name="Baruah I.K."/>
            <person name="Bukari Y."/>
            <person name="Amoako-Attah I."/>
            <person name="Meinhardt L.W."/>
            <person name="Bailey B.A."/>
            <person name="Cohen S.P."/>
        </authorList>
    </citation>
    <scope>NUCLEOTIDE SEQUENCE [LARGE SCALE GENOMIC DNA]</scope>
    <source>
        <strain evidence="1 3">GH-12</strain>
    </source>
</reference>
<accession>A0AAW0BW12</accession>
<name>A0AAW0BW12_9AGAR</name>
<dbReference type="EMBL" id="JAYKXP010000072">
    <property type="protein sequence ID" value="KAK7031006.1"/>
    <property type="molecule type" value="Genomic_DNA"/>
</dbReference>
<dbReference type="EMBL" id="JAYKXP010000040">
    <property type="protein sequence ID" value="KAK7039077.1"/>
    <property type="molecule type" value="Genomic_DNA"/>
</dbReference>
<proteinExistence type="predicted"/>
<gene>
    <name evidence="2" type="ORF">VNI00_010240</name>
    <name evidence="1" type="ORF">VNI00_013796</name>
</gene>
<evidence type="ECO:0000313" key="3">
    <source>
        <dbReference type="Proteomes" id="UP001383192"/>
    </source>
</evidence>
<evidence type="ECO:0008006" key="4">
    <source>
        <dbReference type="Google" id="ProtNLM"/>
    </source>
</evidence>
<dbReference type="AlphaFoldDB" id="A0AAW0BW12"/>
<evidence type="ECO:0000313" key="1">
    <source>
        <dbReference type="EMBL" id="KAK7031006.1"/>
    </source>
</evidence>
<evidence type="ECO:0000313" key="2">
    <source>
        <dbReference type="EMBL" id="KAK7039077.1"/>
    </source>
</evidence>
<organism evidence="1 3">
    <name type="scientific">Paramarasmius palmivorus</name>
    <dbReference type="NCBI Taxonomy" id="297713"/>
    <lineage>
        <taxon>Eukaryota</taxon>
        <taxon>Fungi</taxon>
        <taxon>Dikarya</taxon>
        <taxon>Basidiomycota</taxon>
        <taxon>Agaricomycotina</taxon>
        <taxon>Agaricomycetes</taxon>
        <taxon>Agaricomycetidae</taxon>
        <taxon>Agaricales</taxon>
        <taxon>Marasmiineae</taxon>
        <taxon>Marasmiaceae</taxon>
        <taxon>Paramarasmius</taxon>
    </lineage>
</organism>